<protein>
    <submittedName>
        <fullName evidence="1">Phosphatidylserine decarboxylase family protein</fullName>
        <ecNumber evidence="1">4.1.1.65</ecNumber>
    </submittedName>
</protein>
<keyword evidence="1" id="KW-0456">Lyase</keyword>
<sequence length="218" mass="24963">MTTIHKEGFGIIAFFLIVLAGLDTLVWFSGERIFFWVMLCLTIPFFTLVVRFFRYPKRVAKVDDSLVISPADGQIVAIEEVYEPEFFEDKRIMVSVFMTVFNVHINWIPVKGVVKFFRHHKGRFLSAYLPKSSTDNERTTMVVELENKQEVLFRQIAGAVAKRIISYPKEGDVVDQNTQLGFIRFGSRVDVYLPLGTDINVEMGEIVKGTETVLAKVQ</sequence>
<dbReference type="EMBL" id="CP081303">
    <property type="protein sequence ID" value="QZE13549.1"/>
    <property type="molecule type" value="Genomic_DNA"/>
</dbReference>
<evidence type="ECO:0000313" key="1">
    <source>
        <dbReference type="EMBL" id="QZE13549.1"/>
    </source>
</evidence>
<dbReference type="EC" id="4.1.1.65" evidence="1"/>
<accession>A0AC61NN61</accession>
<dbReference type="Proteomes" id="UP000826212">
    <property type="component" value="Chromosome"/>
</dbReference>
<proteinExistence type="predicted"/>
<name>A0AC61NN61_9BACT</name>
<evidence type="ECO:0000313" key="2">
    <source>
        <dbReference type="Proteomes" id="UP000826212"/>
    </source>
</evidence>
<reference evidence="1" key="1">
    <citation type="submission" date="2021-08" db="EMBL/GenBank/DDBJ databases">
        <title>Novel anaerobic bacterium isolated from sea squirt in East Sea, Republic of Korea.</title>
        <authorList>
            <person name="Nguyen T.H."/>
            <person name="Li Z."/>
            <person name="Lee Y.-J."/>
            <person name="Ko J."/>
            <person name="Kim S.-G."/>
        </authorList>
    </citation>
    <scope>NUCLEOTIDE SEQUENCE</scope>
    <source>
        <strain evidence="1">KCTC 25031</strain>
    </source>
</reference>
<keyword evidence="2" id="KW-1185">Reference proteome</keyword>
<gene>
    <name evidence="1" type="ORF">K4L44_13330</name>
</gene>
<organism evidence="1 2">
    <name type="scientific">Halosquirtibacter laminarini</name>
    <dbReference type="NCBI Taxonomy" id="3374600"/>
    <lineage>
        <taxon>Bacteria</taxon>
        <taxon>Pseudomonadati</taxon>
        <taxon>Bacteroidota</taxon>
        <taxon>Bacteroidia</taxon>
        <taxon>Marinilabiliales</taxon>
        <taxon>Prolixibacteraceae</taxon>
        <taxon>Halosquirtibacter</taxon>
    </lineage>
</organism>